<evidence type="ECO:0000256" key="3">
    <source>
        <dbReference type="ARBA" id="ARBA00022723"/>
    </source>
</evidence>
<evidence type="ECO:0000256" key="2">
    <source>
        <dbReference type="ARBA" id="ARBA00022670"/>
    </source>
</evidence>
<evidence type="ECO:0000259" key="10">
    <source>
        <dbReference type="Pfam" id="PF00413"/>
    </source>
</evidence>
<dbReference type="SUPFAM" id="SSF50923">
    <property type="entry name" value="Hemopexin-like domain"/>
    <property type="match status" value="1"/>
</dbReference>
<reference evidence="11" key="1">
    <citation type="submission" date="2020-02" db="EMBL/GenBank/DDBJ databases">
        <title>Relaxed selection underlies rapid genomic changes in the transitions from sociality to social parasitism in ants.</title>
        <authorList>
            <person name="Bi X."/>
        </authorList>
    </citation>
    <scope>NUCLEOTIDE SEQUENCE</scope>
    <source>
        <strain evidence="11">BGI-DK2013a</strain>
        <tissue evidence="11">Whole body</tissue>
    </source>
</reference>
<evidence type="ECO:0000256" key="8">
    <source>
        <dbReference type="PIRSR" id="PIRSR621190-1"/>
    </source>
</evidence>
<evidence type="ECO:0000256" key="9">
    <source>
        <dbReference type="PIRSR" id="PIRSR621190-2"/>
    </source>
</evidence>
<evidence type="ECO:0000256" key="1">
    <source>
        <dbReference type="ARBA" id="ARBA00010370"/>
    </source>
</evidence>
<keyword evidence="2" id="KW-0645">Protease</keyword>
<dbReference type="GO" id="GO:0030198">
    <property type="term" value="P:extracellular matrix organization"/>
    <property type="evidence" value="ECO:0007669"/>
    <property type="project" value="TreeGrafter"/>
</dbReference>
<name>A0A836JEM6_9HYME</name>
<comment type="caution">
    <text evidence="11">The sequence shown here is derived from an EMBL/GenBank/DDBJ whole genome shotgun (WGS) entry which is preliminary data.</text>
</comment>
<feature type="binding site" evidence="9">
    <location>
        <position position="198"/>
    </location>
    <ligand>
        <name>Ca(2+)</name>
        <dbReference type="ChEBI" id="CHEBI:29108"/>
        <label>4</label>
    </ligand>
</feature>
<dbReference type="GO" id="GO:0008270">
    <property type="term" value="F:zinc ion binding"/>
    <property type="evidence" value="ECO:0007669"/>
    <property type="project" value="InterPro"/>
</dbReference>
<evidence type="ECO:0000256" key="7">
    <source>
        <dbReference type="ARBA" id="ARBA00023049"/>
    </source>
</evidence>
<feature type="non-terminal residue" evidence="11">
    <location>
        <position position="352"/>
    </location>
</feature>
<feature type="binding site" evidence="9">
    <location>
        <position position="133"/>
    </location>
    <ligand>
        <name>Zn(2+)</name>
        <dbReference type="ChEBI" id="CHEBI:29105"/>
        <label>2</label>
        <note>catalytic</note>
    </ligand>
</feature>
<evidence type="ECO:0000313" key="12">
    <source>
        <dbReference type="Proteomes" id="UP000667349"/>
    </source>
</evidence>
<sequence length="352" mass="40775">RDVSRVHHCRLRYLSITTTTTSTTATNRQGIDTETILYLQKYGYLSNAGNNTQLSFEEEKLIRRFRYFKNIIKYRVMTCTLNNLHAEILVVSAEPWHIYLIEKSAGNYLLNTLTHEIGYALGLTHSSREDSIMFAFVTANNNNKIVKLNIEDILAIQQLYGIKNPKLTTTTQPPTSTTTEITTNKPEYVDLYTLQYVDTVLVLHHRIFVTYQRYVWLINIDTKYDGPHILNSYMDFLPYQRPSDELVLFINNIVYMIEYPNFKLKEGWPKRLSSLGFPPNALIDAIVNTNREQTYAIFNNNDVAQIDECSMSVRSYQSLQTVFPEISSPPTLAFQYINGNLYFAKKTTILHI</sequence>
<proteinExistence type="inferred from homology"/>
<feature type="active site" evidence="8">
    <location>
        <position position="116"/>
    </location>
</feature>
<dbReference type="InterPro" id="IPR024079">
    <property type="entry name" value="MetalloPept_cat_dom_sf"/>
</dbReference>
<comment type="cofactor">
    <cofactor evidence="9">
        <name>Zn(2+)</name>
        <dbReference type="ChEBI" id="CHEBI:29105"/>
    </cofactor>
    <text evidence="9">Binds 2 Zn(2+) ions per subunit.</text>
</comment>
<dbReference type="AlphaFoldDB" id="A0A836JEM6"/>
<feature type="non-terminal residue" evidence="11">
    <location>
        <position position="1"/>
    </location>
</feature>
<keyword evidence="4" id="KW-0732">Signal</keyword>
<dbReference type="Pfam" id="PF00413">
    <property type="entry name" value="Peptidase_M10"/>
    <property type="match status" value="1"/>
</dbReference>
<evidence type="ECO:0000256" key="5">
    <source>
        <dbReference type="ARBA" id="ARBA00022801"/>
    </source>
</evidence>
<dbReference type="InterPro" id="IPR021190">
    <property type="entry name" value="Pept_M10A"/>
</dbReference>
<dbReference type="EMBL" id="JAANHZ010000672">
    <property type="protein sequence ID" value="KAG5308254.1"/>
    <property type="molecule type" value="Genomic_DNA"/>
</dbReference>
<organism evidence="11 12">
    <name type="scientific">Acromyrmex insinuator</name>
    <dbReference type="NCBI Taxonomy" id="230686"/>
    <lineage>
        <taxon>Eukaryota</taxon>
        <taxon>Metazoa</taxon>
        <taxon>Ecdysozoa</taxon>
        <taxon>Arthropoda</taxon>
        <taxon>Hexapoda</taxon>
        <taxon>Insecta</taxon>
        <taxon>Pterygota</taxon>
        <taxon>Neoptera</taxon>
        <taxon>Endopterygota</taxon>
        <taxon>Hymenoptera</taxon>
        <taxon>Apocrita</taxon>
        <taxon>Aculeata</taxon>
        <taxon>Formicoidea</taxon>
        <taxon>Formicidae</taxon>
        <taxon>Myrmicinae</taxon>
        <taxon>Acromyrmex</taxon>
    </lineage>
</organism>
<protein>
    <submittedName>
        <fullName evidence="11">MMP14 protein</fullName>
    </submittedName>
</protein>
<dbReference type="SUPFAM" id="SSF55486">
    <property type="entry name" value="Metalloproteases ('zincins'), catalytic domain"/>
    <property type="match status" value="1"/>
</dbReference>
<comment type="cofactor">
    <cofactor evidence="9">
        <name>Ca(2+)</name>
        <dbReference type="ChEBI" id="CHEBI:29108"/>
    </cofactor>
    <text evidence="9">Can bind about 5 Ca(2+) ions per subunit.</text>
</comment>
<dbReference type="GO" id="GO:0006508">
    <property type="term" value="P:proteolysis"/>
    <property type="evidence" value="ECO:0007669"/>
    <property type="project" value="UniProtKB-KW"/>
</dbReference>
<feature type="binding site" evidence="9">
    <location>
        <position position="125"/>
    </location>
    <ligand>
        <name>Zn(2+)</name>
        <dbReference type="ChEBI" id="CHEBI:29105"/>
        <label>2</label>
        <note>catalytic</note>
    </ligand>
</feature>
<dbReference type="PANTHER" id="PTHR10201">
    <property type="entry name" value="MATRIX METALLOPROTEINASE"/>
    <property type="match status" value="1"/>
</dbReference>
<dbReference type="PRINTS" id="PR00138">
    <property type="entry name" value="MATRIXIN"/>
</dbReference>
<dbReference type="Proteomes" id="UP000667349">
    <property type="component" value="Unassembled WGS sequence"/>
</dbReference>
<evidence type="ECO:0000313" key="11">
    <source>
        <dbReference type="EMBL" id="KAG5308254.1"/>
    </source>
</evidence>
<evidence type="ECO:0000256" key="4">
    <source>
        <dbReference type="ARBA" id="ARBA00022729"/>
    </source>
</evidence>
<keyword evidence="3 9" id="KW-0479">Metal-binding</keyword>
<keyword evidence="9" id="KW-0106">Calcium</keyword>
<dbReference type="PANTHER" id="PTHR10201:SF291">
    <property type="entry name" value="MATRIX METALLOPROTEINASE 1, ISOFORM C-RELATED"/>
    <property type="match status" value="1"/>
</dbReference>
<comment type="similarity">
    <text evidence="1">Belongs to the peptidase M10A family.</text>
</comment>
<evidence type="ECO:0000256" key="6">
    <source>
        <dbReference type="ARBA" id="ARBA00022833"/>
    </source>
</evidence>
<feature type="binding site" evidence="9">
    <location>
        <position position="115"/>
    </location>
    <ligand>
        <name>Zn(2+)</name>
        <dbReference type="ChEBI" id="CHEBI:29105"/>
        <label>2</label>
        <note>catalytic</note>
    </ligand>
</feature>
<keyword evidence="5" id="KW-0378">Hydrolase</keyword>
<dbReference type="InterPro" id="IPR036375">
    <property type="entry name" value="Hemopexin-like_dom_sf"/>
</dbReference>
<keyword evidence="7" id="KW-0482">Metalloprotease</keyword>
<gene>
    <name evidence="11" type="primary">Mmp14_4</name>
    <name evidence="11" type="ORF">G6Z75_0002586</name>
</gene>
<dbReference type="GO" id="GO:0031012">
    <property type="term" value="C:extracellular matrix"/>
    <property type="evidence" value="ECO:0007669"/>
    <property type="project" value="InterPro"/>
</dbReference>
<dbReference type="GO" id="GO:0004222">
    <property type="term" value="F:metalloendopeptidase activity"/>
    <property type="evidence" value="ECO:0007669"/>
    <property type="project" value="InterPro"/>
</dbReference>
<accession>A0A836JEM6</accession>
<keyword evidence="6 9" id="KW-0862">Zinc</keyword>
<feature type="domain" description="Peptidase M10 metallopeptidase" evidence="10">
    <location>
        <begin position="84"/>
        <end position="161"/>
    </location>
</feature>
<dbReference type="InterPro" id="IPR001818">
    <property type="entry name" value="Pept_M10_metallopeptidase"/>
</dbReference>
<dbReference type="GO" id="GO:0005615">
    <property type="term" value="C:extracellular space"/>
    <property type="evidence" value="ECO:0007669"/>
    <property type="project" value="TreeGrafter"/>
</dbReference>
<dbReference type="GO" id="GO:0030574">
    <property type="term" value="P:collagen catabolic process"/>
    <property type="evidence" value="ECO:0007669"/>
    <property type="project" value="TreeGrafter"/>
</dbReference>
<keyword evidence="12" id="KW-1185">Reference proteome</keyword>
<dbReference type="Gene3D" id="2.110.10.10">
    <property type="entry name" value="Hemopexin-like domain"/>
    <property type="match status" value="1"/>
</dbReference>
<dbReference type="Gene3D" id="3.40.390.10">
    <property type="entry name" value="Collagenase (Catalytic Domain)"/>
    <property type="match status" value="1"/>
</dbReference>